<reference evidence="2 3" key="1">
    <citation type="journal article" date="2015" name="Nature">
        <title>rRNA introns, odd ribosomes, and small enigmatic genomes across a large radiation of phyla.</title>
        <authorList>
            <person name="Brown C.T."/>
            <person name="Hug L.A."/>
            <person name="Thomas B.C."/>
            <person name="Sharon I."/>
            <person name="Castelle C.J."/>
            <person name="Singh A."/>
            <person name="Wilkins M.J."/>
            <person name="Williams K.H."/>
            <person name="Banfield J.F."/>
        </authorList>
    </citation>
    <scope>NUCLEOTIDE SEQUENCE [LARGE SCALE GENOMIC DNA]</scope>
</reference>
<organism evidence="2 3">
    <name type="scientific">Candidatus Nomurabacteria bacterium GW2011_GWB1_40_7</name>
    <dbReference type="NCBI Taxonomy" id="1618744"/>
    <lineage>
        <taxon>Bacteria</taxon>
        <taxon>Candidatus Nomuraibacteriota</taxon>
    </lineage>
</organism>
<keyword evidence="1" id="KW-1133">Transmembrane helix</keyword>
<dbReference type="Proteomes" id="UP000034452">
    <property type="component" value="Unassembled WGS sequence"/>
</dbReference>
<dbReference type="AlphaFoldDB" id="A0A0G0T6Q2"/>
<sequence length="176" mass="19140">MTTENKVIGGIALLTLAIIIGGIWLSGKEGEKNQEKLNKPMMGEKMPDEGALHVAEGKPHVAYNSNPPTSGPHWAGVAGPGIKYEPVPDELVLHSMEHGAAVVWYREGLEQSDMDKIKEAFNNSSGKKIMLARKDLDVPVALTSWGYLLKLDTVDGAIIKEFIETNNDRAPEKAPI</sequence>
<dbReference type="EMBL" id="LBZL01000006">
    <property type="protein sequence ID" value="KKR70411.1"/>
    <property type="molecule type" value="Genomic_DNA"/>
</dbReference>
<feature type="transmembrane region" description="Helical" evidence="1">
    <location>
        <begin position="6"/>
        <end position="26"/>
    </location>
</feature>
<evidence type="ECO:0000313" key="3">
    <source>
        <dbReference type="Proteomes" id="UP000034452"/>
    </source>
</evidence>
<keyword evidence="1" id="KW-0812">Transmembrane</keyword>
<evidence type="ECO:0000256" key="1">
    <source>
        <dbReference type="SAM" id="Phobius"/>
    </source>
</evidence>
<name>A0A0G0T6Q2_9BACT</name>
<proteinExistence type="predicted"/>
<keyword evidence="1" id="KW-0472">Membrane</keyword>
<dbReference type="PATRIC" id="fig|1618744.3.peg.316"/>
<dbReference type="InterPro" id="IPR021454">
    <property type="entry name" value="DUF3105"/>
</dbReference>
<protein>
    <recommendedName>
        <fullName evidence="4">DUF3105 domain-containing protein</fullName>
    </recommendedName>
</protein>
<gene>
    <name evidence="2" type="ORF">UU13_C0006G0013</name>
</gene>
<evidence type="ECO:0000313" key="2">
    <source>
        <dbReference type="EMBL" id="KKR70411.1"/>
    </source>
</evidence>
<evidence type="ECO:0008006" key="4">
    <source>
        <dbReference type="Google" id="ProtNLM"/>
    </source>
</evidence>
<comment type="caution">
    <text evidence="2">The sequence shown here is derived from an EMBL/GenBank/DDBJ whole genome shotgun (WGS) entry which is preliminary data.</text>
</comment>
<accession>A0A0G0T6Q2</accession>
<dbReference type="Pfam" id="PF11303">
    <property type="entry name" value="DUF3105"/>
    <property type="match status" value="1"/>
</dbReference>